<dbReference type="OMA" id="ECYQDNS"/>
<dbReference type="eggNOG" id="KOG1187">
    <property type="taxonomic scope" value="Eukaryota"/>
</dbReference>
<dbReference type="Proteomes" id="UP000009022">
    <property type="component" value="Unassembled WGS sequence"/>
</dbReference>
<dbReference type="Pfam" id="PF00069">
    <property type="entry name" value="Pkinase"/>
    <property type="match status" value="1"/>
</dbReference>
<dbReference type="RefSeq" id="XP_002107748.1">
    <property type="nucleotide sequence ID" value="XM_002107712.1"/>
</dbReference>
<dbReference type="InterPro" id="IPR008271">
    <property type="entry name" value="Ser/Thr_kinase_AS"/>
</dbReference>
<dbReference type="CTD" id="6749756"/>
<dbReference type="GO" id="GO:0004672">
    <property type="term" value="F:protein kinase activity"/>
    <property type="evidence" value="ECO:0000318"/>
    <property type="project" value="GO_Central"/>
</dbReference>
<dbReference type="AlphaFoldDB" id="B3RJR6"/>
<dbReference type="SUPFAM" id="SSF56112">
    <property type="entry name" value="Protein kinase-like (PK-like)"/>
    <property type="match status" value="1"/>
</dbReference>
<dbReference type="PANTHER" id="PTHR47987:SF13">
    <property type="entry name" value="RECEPTOR-LIKE CYTOSOLIC SERINE_THREONINE-PROTEIN KINASE RBK2"/>
    <property type="match status" value="1"/>
</dbReference>
<feature type="domain" description="Protein kinase" evidence="1">
    <location>
        <begin position="1"/>
        <end position="233"/>
    </location>
</feature>
<dbReference type="PhylomeDB" id="B3RJR6"/>
<dbReference type="PROSITE" id="PS50011">
    <property type="entry name" value="PROTEIN_KINASE_DOM"/>
    <property type="match status" value="1"/>
</dbReference>
<dbReference type="GeneID" id="6749756"/>
<organism evidence="2 3">
    <name type="scientific">Trichoplax adhaerens</name>
    <name type="common">Trichoplax reptans</name>
    <dbReference type="NCBI Taxonomy" id="10228"/>
    <lineage>
        <taxon>Eukaryota</taxon>
        <taxon>Metazoa</taxon>
        <taxon>Placozoa</taxon>
        <taxon>Uniplacotomia</taxon>
        <taxon>Trichoplacea</taxon>
        <taxon>Trichoplacidae</taxon>
        <taxon>Trichoplax</taxon>
    </lineage>
</organism>
<evidence type="ECO:0000259" key="1">
    <source>
        <dbReference type="PROSITE" id="PS50011"/>
    </source>
</evidence>
<evidence type="ECO:0000313" key="3">
    <source>
        <dbReference type="Proteomes" id="UP000009022"/>
    </source>
</evidence>
<accession>B3RJR6</accession>
<dbReference type="InterPro" id="IPR011009">
    <property type="entry name" value="Kinase-like_dom_sf"/>
</dbReference>
<name>B3RJR6_TRIAD</name>
<reference evidence="2 3" key="1">
    <citation type="journal article" date="2008" name="Nature">
        <title>The Trichoplax genome and the nature of placozoans.</title>
        <authorList>
            <person name="Srivastava M."/>
            <person name="Begovic E."/>
            <person name="Chapman J."/>
            <person name="Putnam N.H."/>
            <person name="Hellsten U."/>
            <person name="Kawashima T."/>
            <person name="Kuo A."/>
            <person name="Mitros T."/>
            <person name="Salamov A."/>
            <person name="Carpenter M.L."/>
            <person name="Signorovitch A.Y."/>
            <person name="Moreno M.A."/>
            <person name="Kamm K."/>
            <person name="Grimwood J."/>
            <person name="Schmutz J."/>
            <person name="Shapiro H."/>
            <person name="Grigoriev I.V."/>
            <person name="Buss L.W."/>
            <person name="Schierwater B."/>
            <person name="Dellaporta S.L."/>
            <person name="Rokhsar D.S."/>
        </authorList>
    </citation>
    <scope>NUCLEOTIDE SEQUENCE [LARGE SCALE GENOMIC DNA]</scope>
    <source>
        <strain evidence="2 3">Grell-BS-1999</strain>
    </source>
</reference>
<gene>
    <name evidence="2" type="ORF">TRIADDRAFT_51560</name>
</gene>
<dbReference type="GO" id="GO:0005524">
    <property type="term" value="F:ATP binding"/>
    <property type="evidence" value="ECO:0007669"/>
    <property type="project" value="InterPro"/>
</dbReference>
<dbReference type="PROSITE" id="PS00108">
    <property type="entry name" value="PROTEIN_KINASE_ST"/>
    <property type="match status" value="1"/>
</dbReference>
<dbReference type="KEGG" id="tad:TRIADDRAFT_51560"/>
<dbReference type="Gene3D" id="1.10.510.10">
    <property type="entry name" value="Transferase(Phosphotransferase) domain 1"/>
    <property type="match status" value="1"/>
</dbReference>
<dbReference type="InParanoid" id="B3RJR6"/>
<dbReference type="InterPro" id="IPR046958">
    <property type="entry name" value="RBK1/2/STUNTED"/>
</dbReference>
<dbReference type="HOGENOM" id="CLU_000288_21_4_1"/>
<dbReference type="SMART" id="SM00220">
    <property type="entry name" value="S_TKc"/>
    <property type="match status" value="1"/>
</dbReference>
<proteinExistence type="predicted"/>
<dbReference type="STRING" id="10228.B3RJR6"/>
<dbReference type="PIRSF" id="PIRSF000654">
    <property type="entry name" value="Integrin-linked_kinase"/>
    <property type="match status" value="1"/>
</dbReference>
<dbReference type="Gene3D" id="3.30.200.20">
    <property type="entry name" value="Phosphorylase Kinase, domain 1"/>
    <property type="match status" value="1"/>
</dbReference>
<sequence length="256" mass="29215">MATSLSSELKKIYYQHPNLVRFHTALVVDKHLCIVMELVANGSLRIMLKNEGGNLDYKIRLNICKGIAKGINYLHTAYSTHLVHRDIKTDNVLLTEDYTAKICDFGLGKILCQKFNSETVITSHICGTEAYLPPEALQGKVSRRLDIYSYGVVLLEILSGKSPLYNGSEKCRFLVGLFHLHYNHNRTAFPIDETANWPNDYKRGLMELAKWCLKTKYRKRPLMNQVGSKNSLIIIRNNFPCCASYIIKALILHLPR</sequence>
<dbReference type="PANTHER" id="PTHR47987">
    <property type="entry name" value="OS08G0249100 PROTEIN"/>
    <property type="match status" value="1"/>
</dbReference>
<keyword evidence="3" id="KW-1185">Reference proteome</keyword>
<protein>
    <recommendedName>
        <fullName evidence="1">Protein kinase domain-containing protein</fullName>
    </recommendedName>
</protein>
<dbReference type="EMBL" id="DS985241">
    <property type="protein sequence ID" value="EDV28546.1"/>
    <property type="molecule type" value="Genomic_DNA"/>
</dbReference>
<dbReference type="OrthoDB" id="4062651at2759"/>
<dbReference type="InterPro" id="IPR000719">
    <property type="entry name" value="Prot_kinase_dom"/>
</dbReference>
<evidence type="ECO:0000313" key="2">
    <source>
        <dbReference type="EMBL" id="EDV28546.1"/>
    </source>
</evidence>